<dbReference type="AlphaFoldDB" id="A0A4Y2BL15"/>
<accession>A0A4Y2BL15</accession>
<proteinExistence type="predicted"/>
<evidence type="ECO:0000313" key="1">
    <source>
        <dbReference type="EMBL" id="GBL92075.1"/>
    </source>
</evidence>
<protein>
    <submittedName>
        <fullName evidence="1">Uncharacterized protein</fullName>
    </submittedName>
</protein>
<dbReference type="EMBL" id="BGPR01000083">
    <property type="protein sequence ID" value="GBL92075.1"/>
    <property type="molecule type" value="Genomic_DNA"/>
</dbReference>
<reference evidence="1 2" key="1">
    <citation type="journal article" date="2019" name="Sci. Rep.">
        <title>Orb-weaving spider Araneus ventricosus genome elucidates the spidroin gene catalogue.</title>
        <authorList>
            <person name="Kono N."/>
            <person name="Nakamura H."/>
            <person name="Ohtoshi R."/>
            <person name="Moran D.A.P."/>
            <person name="Shinohara A."/>
            <person name="Yoshida Y."/>
            <person name="Fujiwara M."/>
            <person name="Mori M."/>
            <person name="Tomita M."/>
            <person name="Arakawa K."/>
        </authorList>
    </citation>
    <scope>NUCLEOTIDE SEQUENCE [LARGE SCALE GENOMIC DNA]</scope>
</reference>
<organism evidence="1 2">
    <name type="scientific">Araneus ventricosus</name>
    <name type="common">Orbweaver spider</name>
    <name type="synonym">Epeira ventricosa</name>
    <dbReference type="NCBI Taxonomy" id="182803"/>
    <lineage>
        <taxon>Eukaryota</taxon>
        <taxon>Metazoa</taxon>
        <taxon>Ecdysozoa</taxon>
        <taxon>Arthropoda</taxon>
        <taxon>Chelicerata</taxon>
        <taxon>Arachnida</taxon>
        <taxon>Araneae</taxon>
        <taxon>Araneomorphae</taxon>
        <taxon>Entelegynae</taxon>
        <taxon>Araneoidea</taxon>
        <taxon>Araneidae</taxon>
        <taxon>Araneus</taxon>
    </lineage>
</organism>
<keyword evidence="2" id="KW-1185">Reference proteome</keyword>
<dbReference type="Proteomes" id="UP000499080">
    <property type="component" value="Unassembled WGS sequence"/>
</dbReference>
<evidence type="ECO:0000313" key="2">
    <source>
        <dbReference type="Proteomes" id="UP000499080"/>
    </source>
</evidence>
<gene>
    <name evidence="1" type="ORF">AVEN_102619_1</name>
</gene>
<name>A0A4Y2BL15_ARAVE</name>
<comment type="caution">
    <text evidence="1">The sequence shown here is derived from an EMBL/GenBank/DDBJ whole genome shotgun (WGS) entry which is preliminary data.</text>
</comment>
<sequence>MNYAIPPTENELSPISMAADKSEHGVWNTFRSCLSGAVDRTVPLQLKNVAGEGRGKLQLFNYAWSQAEFGAATPDSSSYL</sequence>